<evidence type="ECO:0000313" key="7">
    <source>
        <dbReference type="EMBL" id="XBH01070.1"/>
    </source>
</evidence>
<dbReference type="RefSeq" id="WP_406693757.1">
    <property type="nucleotide sequence ID" value="NZ_CP155447.1"/>
</dbReference>
<dbReference type="EMBL" id="CP155447">
    <property type="protein sequence ID" value="XBH01070.1"/>
    <property type="molecule type" value="Genomic_DNA"/>
</dbReference>
<dbReference type="InterPro" id="IPR005171">
    <property type="entry name" value="Cyt_c_oxidase_su4_prok"/>
</dbReference>
<dbReference type="NCBIfam" id="TIGR02229">
    <property type="entry name" value="caa3_sub_IV"/>
    <property type="match status" value="1"/>
</dbReference>
<evidence type="ECO:0000256" key="5">
    <source>
        <dbReference type="ARBA" id="ARBA00023136"/>
    </source>
</evidence>
<keyword evidence="2" id="KW-1003">Cell membrane</keyword>
<keyword evidence="3 6" id="KW-0812">Transmembrane</keyword>
<accession>A0AAU7C7G2</accession>
<evidence type="ECO:0000256" key="4">
    <source>
        <dbReference type="ARBA" id="ARBA00022989"/>
    </source>
</evidence>
<feature type="transmembrane region" description="Helical" evidence="6">
    <location>
        <begin position="47"/>
        <end position="69"/>
    </location>
</feature>
<feature type="transmembrane region" description="Helical" evidence="6">
    <location>
        <begin position="21"/>
        <end position="41"/>
    </location>
</feature>
<protein>
    <submittedName>
        <fullName evidence="7">Cytochrome C oxidase subunit IV family protein</fullName>
    </submittedName>
</protein>
<proteinExistence type="predicted"/>
<sequence length="137" mass="15269">MSDTNLTHDQEMAVESHNSQYIKIFLILIVFTISEYFYASIFANHSFLVLVIGLMSMAIIKATLVGLYFMHLKFEGKWVYVMLVPAGILAMVLTFALFPDVAMQPITEENPDLEGIETAPLQPGAAVSMLRPLKQVG</sequence>
<evidence type="ECO:0000256" key="6">
    <source>
        <dbReference type="SAM" id="Phobius"/>
    </source>
</evidence>
<keyword evidence="5 6" id="KW-0472">Membrane</keyword>
<organism evidence="7">
    <name type="scientific">Singulisphaera sp. Ch08</name>
    <dbReference type="NCBI Taxonomy" id="3120278"/>
    <lineage>
        <taxon>Bacteria</taxon>
        <taxon>Pseudomonadati</taxon>
        <taxon>Planctomycetota</taxon>
        <taxon>Planctomycetia</taxon>
        <taxon>Isosphaerales</taxon>
        <taxon>Isosphaeraceae</taxon>
        <taxon>Singulisphaera</taxon>
    </lineage>
</organism>
<dbReference type="AlphaFoldDB" id="A0AAU7C7G2"/>
<gene>
    <name evidence="7" type="ORF">V5E97_22230</name>
</gene>
<keyword evidence="4 6" id="KW-1133">Transmembrane helix</keyword>
<evidence type="ECO:0000256" key="1">
    <source>
        <dbReference type="ARBA" id="ARBA00004651"/>
    </source>
</evidence>
<dbReference type="GO" id="GO:0005886">
    <property type="term" value="C:plasma membrane"/>
    <property type="evidence" value="ECO:0007669"/>
    <property type="project" value="UniProtKB-SubCell"/>
</dbReference>
<comment type="subcellular location">
    <subcellularLocation>
        <location evidence="1">Cell membrane</location>
        <topology evidence="1">Multi-pass membrane protein</topology>
    </subcellularLocation>
</comment>
<reference evidence="7" key="1">
    <citation type="submission" date="2024-05" db="EMBL/GenBank/DDBJ databases">
        <title>Planctomycetes of the genus Singulisphaera possess chitinolytic capabilities.</title>
        <authorList>
            <person name="Ivanova A."/>
        </authorList>
    </citation>
    <scope>NUCLEOTIDE SEQUENCE</scope>
    <source>
        <strain evidence="7">Ch08T</strain>
    </source>
</reference>
<dbReference type="InterPro" id="IPR011743">
    <property type="entry name" value="Caa3_sub_IV"/>
</dbReference>
<dbReference type="Pfam" id="PF03626">
    <property type="entry name" value="COX4_pro"/>
    <property type="match status" value="1"/>
</dbReference>
<feature type="transmembrane region" description="Helical" evidence="6">
    <location>
        <begin position="78"/>
        <end position="98"/>
    </location>
</feature>
<name>A0AAU7C7G2_9BACT</name>
<evidence type="ECO:0000256" key="3">
    <source>
        <dbReference type="ARBA" id="ARBA00022692"/>
    </source>
</evidence>
<evidence type="ECO:0000256" key="2">
    <source>
        <dbReference type="ARBA" id="ARBA00022475"/>
    </source>
</evidence>